<dbReference type="Gene3D" id="3.30.420.10">
    <property type="entry name" value="Ribonuclease H-like superfamily/Ribonuclease H"/>
    <property type="match status" value="1"/>
</dbReference>
<dbReference type="EMBL" id="JARBHB010000004">
    <property type="protein sequence ID" value="KAJ8885450.1"/>
    <property type="molecule type" value="Genomic_DNA"/>
</dbReference>
<evidence type="ECO:0000313" key="2">
    <source>
        <dbReference type="EMBL" id="KAJ8885450.1"/>
    </source>
</evidence>
<evidence type="ECO:0000256" key="1">
    <source>
        <dbReference type="SAM" id="MobiDB-lite"/>
    </source>
</evidence>
<accession>A0ABQ9HM48</accession>
<organism evidence="2 3">
    <name type="scientific">Dryococelus australis</name>
    <dbReference type="NCBI Taxonomy" id="614101"/>
    <lineage>
        <taxon>Eukaryota</taxon>
        <taxon>Metazoa</taxon>
        <taxon>Ecdysozoa</taxon>
        <taxon>Arthropoda</taxon>
        <taxon>Hexapoda</taxon>
        <taxon>Insecta</taxon>
        <taxon>Pterygota</taxon>
        <taxon>Neoptera</taxon>
        <taxon>Polyneoptera</taxon>
        <taxon>Phasmatodea</taxon>
        <taxon>Verophasmatodea</taxon>
        <taxon>Anareolatae</taxon>
        <taxon>Phasmatidae</taxon>
        <taxon>Eurycanthinae</taxon>
        <taxon>Dryococelus</taxon>
    </lineage>
</organism>
<feature type="compositionally biased region" description="Basic and acidic residues" evidence="1">
    <location>
        <begin position="1312"/>
        <end position="1323"/>
    </location>
</feature>
<dbReference type="Proteomes" id="UP001159363">
    <property type="component" value="Chromosome X"/>
</dbReference>
<dbReference type="InterPro" id="IPR036397">
    <property type="entry name" value="RNaseH_sf"/>
</dbReference>
<evidence type="ECO:0000313" key="3">
    <source>
        <dbReference type="Proteomes" id="UP001159363"/>
    </source>
</evidence>
<reference evidence="2 3" key="1">
    <citation type="submission" date="2023-02" db="EMBL/GenBank/DDBJ databases">
        <title>LHISI_Scaffold_Assembly.</title>
        <authorList>
            <person name="Stuart O.P."/>
            <person name="Cleave R."/>
            <person name="Magrath M.J.L."/>
            <person name="Mikheyev A.S."/>
        </authorList>
    </citation>
    <scope>NUCLEOTIDE SEQUENCE [LARGE SCALE GENOMIC DNA]</scope>
    <source>
        <strain evidence="2">Daus_M_001</strain>
        <tissue evidence="2">Leg muscle</tissue>
    </source>
</reference>
<gene>
    <name evidence="2" type="ORF">PR048_011647</name>
</gene>
<feature type="compositionally biased region" description="Polar residues" evidence="1">
    <location>
        <begin position="1328"/>
        <end position="1338"/>
    </location>
</feature>
<name>A0ABQ9HM48_9NEOP</name>
<keyword evidence="3" id="KW-1185">Reference proteome</keyword>
<protein>
    <submittedName>
        <fullName evidence="2">Uncharacterized protein</fullName>
    </submittedName>
</protein>
<feature type="region of interest" description="Disordered" evidence="1">
    <location>
        <begin position="164"/>
        <end position="186"/>
    </location>
</feature>
<comment type="caution">
    <text evidence="2">The sequence shown here is derived from an EMBL/GenBank/DDBJ whole genome shotgun (WGS) entry which is preliminary data.</text>
</comment>
<sequence length="1603" mass="179618">MCSVLVALRVPTGLSAVSILFYCWKVSGKIPSRAITYLTTVRRSSIAKFSSNSDNTMILFVHMTSDSAEVNLVVASKRRVIAPKWQVVKNALCFTLPGIGRLSCALGVGGGYPPRTSPLPGTTCSRLVALILRNPRILTVARLASQTSSRLIPIPINVATMQEFSGETSRHHSPPRRSARVGEDSGRLPTTLNILPRSSGRQSLTEAIWQCASEEKCETTAADEWCWFWYGPVLSQLQVGRDSCNTCPVGFYSVVLGKVDECRNRKTGHEEENRDVLQDKKRWYERDCNAEFLGPKANIQERVQFENEKSRSHAAELISQTTTITGKGDFFHRDWETRIQATFFDLEPPETRAMFPVGEMCPANIAQSGGIVRHDSHVRKSGERPLRESTLLWCCQRIASRMELHTVVFSVDGRFCLHTRVDHLGYMGNVYLVSVIYAPDIRAQRLALWIRQTVAATSSTLFDPFCRHFNKSASPATNLVQLQLQAKEARSTIPQDVFIRHMSRCASMCNVQFRNGARPQKSAQERMWAGPRSPQLRTQFTHASARIAAAAAYQQRRIARRHARRKLTCDNEPTLLRRRHASGSKKFGIFDVHSELYAPSIAAKRAPPPPNNENINVGICGTQQKLRTPKTTAKNTAKLHSQELREFGIVSTTSQHSSRYRYRLDTVSTVVDSTERRNEWAGKSTALNVTSKNYSSARSNTHAIASQHSSRYRYRLDTPDGKVTVWRIKNGDLEGRSLTATVKYGGIQYKFRGAQVRIVWGPIEGIVDKYDYPQILKDHLAATVVGCPGTKYKKTLSNKHYLKVVMFEEWRKIPKGKNRKDGEVDAKSLLKERWTYEFLNVIKLCLNKNKFSWLGAARQLSMYVGETIADLHVIHAPKIPATGQHTGACVRRGKVPLPDLVRGGHYWRWTRGRGTCDAAPMGARARRGSTTKNLTRDGHQLFVLSMQTWSLFTDTVTEMCGVQQLCNRAGRLEEVGPVPRPTRSPDLSPLDFFFWGCLKSRVYSGRRSDMKPACSGITPRHARLPRIAACVRSDGAYFEQHVFSSERNSEERWIRHKATDTVYPERRDCDHLRVYCHVKLSKLPFVVLFYSVADDVLLLMLDILNIRTCPTPINTLHDENTERQFRALRVDAMEALDACVWLCRHYSPVLFGLKSAEHLQLNIACKISVWTCMRISVNKCSENSTFFLSKASSYSLAKPAVDGWTEVAARKWRAGPLAPQNTASAMDTRSPAPEQLAARYSRGVNPSFPSVFGELFVIIVSCGRISPGHGELEGRVRGRGGGGNAAVETRCEAHPVGGRAPASPPRPRRRPVPRDVHCLRARDLANSPPRSDPSTAAATTHRRHFHVLRPAIVFNHELLTGPFNIQFDAQARGGLFHGASRTRCDKRAENLPRRERNANPRSLDYRSATLPLNYGGRAPSTIPYKVSKHEENIPYGDKSPLVSGTMLSAVRPTPIKGCVAEERDGEHNDRDSIGLGTGLHMRKLLAVWQGALSCCKIPSSRGKNYHVRVDVVSKDPDNIFSTCTADPDIDFCVDMKHSLDYRLRSLSIIRGALNLRDGQGSPLNIATGLRAGSGKMRRYQRKESLRLRVPSSEVCDWQAVLDE</sequence>
<proteinExistence type="predicted"/>
<feature type="region of interest" description="Disordered" evidence="1">
    <location>
        <begin position="1270"/>
        <end position="1342"/>
    </location>
</feature>